<protein>
    <submittedName>
        <fullName evidence="2">Uncharacterized protein</fullName>
    </submittedName>
</protein>
<evidence type="ECO:0000313" key="2">
    <source>
        <dbReference type="EMBL" id="SVE00895.1"/>
    </source>
</evidence>
<sequence length="55" mass="6138">MTYGTSELSYNPLILKALWEGKLSTFVGLSMAFVLLTPCIIKEKMNACHMSRTVV</sequence>
<organism evidence="2">
    <name type="scientific">marine metagenome</name>
    <dbReference type="NCBI Taxonomy" id="408172"/>
    <lineage>
        <taxon>unclassified sequences</taxon>
        <taxon>metagenomes</taxon>
        <taxon>ecological metagenomes</taxon>
    </lineage>
</organism>
<keyword evidence="1" id="KW-0812">Transmembrane</keyword>
<keyword evidence="1" id="KW-1133">Transmembrane helix</keyword>
<dbReference type="EMBL" id="UINC01187922">
    <property type="protein sequence ID" value="SVE00895.1"/>
    <property type="molecule type" value="Genomic_DNA"/>
</dbReference>
<gene>
    <name evidence="2" type="ORF">METZ01_LOCUS453749</name>
</gene>
<dbReference type="AlphaFoldDB" id="A0A383A114"/>
<proteinExistence type="predicted"/>
<accession>A0A383A114</accession>
<reference evidence="2" key="1">
    <citation type="submission" date="2018-05" db="EMBL/GenBank/DDBJ databases">
        <authorList>
            <person name="Lanie J.A."/>
            <person name="Ng W.-L."/>
            <person name="Kazmierczak K.M."/>
            <person name="Andrzejewski T.M."/>
            <person name="Davidsen T.M."/>
            <person name="Wayne K.J."/>
            <person name="Tettelin H."/>
            <person name="Glass J.I."/>
            <person name="Rusch D."/>
            <person name="Podicherti R."/>
            <person name="Tsui H.-C.T."/>
            <person name="Winkler M.E."/>
        </authorList>
    </citation>
    <scope>NUCLEOTIDE SEQUENCE</scope>
</reference>
<name>A0A383A114_9ZZZZ</name>
<keyword evidence="1" id="KW-0472">Membrane</keyword>
<feature type="transmembrane region" description="Helical" evidence="1">
    <location>
        <begin position="23"/>
        <end position="41"/>
    </location>
</feature>
<evidence type="ECO:0000256" key="1">
    <source>
        <dbReference type="SAM" id="Phobius"/>
    </source>
</evidence>